<dbReference type="Proteomes" id="UP000317557">
    <property type="component" value="Unassembled WGS sequence"/>
</dbReference>
<dbReference type="OrthoDB" id="9767864at2"/>
<dbReference type="EMBL" id="FXTP01000002">
    <property type="protein sequence ID" value="SMO48597.1"/>
    <property type="molecule type" value="Genomic_DNA"/>
</dbReference>
<evidence type="ECO:0000313" key="4">
    <source>
        <dbReference type="Proteomes" id="UP000317557"/>
    </source>
</evidence>
<proteinExistence type="inferred from homology"/>
<feature type="domain" description="Tail sheath protein C-terminal" evidence="2">
    <location>
        <begin position="413"/>
        <end position="519"/>
    </location>
</feature>
<reference evidence="3 4" key="1">
    <citation type="submission" date="2017-05" db="EMBL/GenBank/DDBJ databases">
        <authorList>
            <person name="Varghese N."/>
            <person name="Submissions S."/>
        </authorList>
    </citation>
    <scope>NUCLEOTIDE SEQUENCE [LARGE SCALE GENOMIC DNA]</scope>
    <source>
        <strain evidence="3 4">DSM 21985</strain>
    </source>
</reference>
<protein>
    <recommendedName>
        <fullName evidence="2">Tail sheath protein C-terminal domain-containing protein</fullName>
    </recommendedName>
</protein>
<name>A0A521BN71_9BACT</name>
<evidence type="ECO:0000259" key="2">
    <source>
        <dbReference type="Pfam" id="PF17482"/>
    </source>
</evidence>
<organism evidence="3 4">
    <name type="scientific">Gracilimonas mengyeensis</name>
    <dbReference type="NCBI Taxonomy" id="1302730"/>
    <lineage>
        <taxon>Bacteria</taxon>
        <taxon>Pseudomonadati</taxon>
        <taxon>Balneolota</taxon>
        <taxon>Balneolia</taxon>
        <taxon>Balneolales</taxon>
        <taxon>Balneolaceae</taxon>
        <taxon>Gracilimonas</taxon>
    </lineage>
</organism>
<dbReference type="RefSeq" id="WP_142453405.1">
    <property type="nucleotide sequence ID" value="NZ_FXTP01000002.1"/>
</dbReference>
<dbReference type="InterPro" id="IPR052042">
    <property type="entry name" value="Tail_sheath_structural"/>
</dbReference>
<sequence>MPSTLKTPGVYIEEKNAFPNSVVGIPTAVPAFIGYTEKAVKSGGKSALNQPVIITSLAEYDTHFGGAIKTKYTLTEAEEGAEGDFTSGGTDYTLAAAEKTEALLYNSIRLFYENGGGAAWVISVGTYKEVADGGIQAEKLTNGIEPLVRELEPTMLLIPDALLLEHEDFTSVSKAMLQHCGYKMRNRVALLDVYEGYKQRTYDEETDVITKFREDVGSDYLDFGIGYYPWIKTTVVQNSEVNYENIDNLDKLQEALKAEVTNSSMKEEAKTAVNAEIDAVLVPEVGGTITVNEEDVTVTKEIKEKTIRTEHQKLLSMSPPYKELMKEVREKMNLLPPAPAMAGVYTMVDNTRGVWKAPANVGLASTVGAAVSITHDEQEDLNVTLSGKSVNAIRSFVGEGVKVWGARTLDGNSQDWRYINVRRTMIFLEQSIKAAAKAYVFEPNDANTWVLMKGMLSNFLNNLWKQGALAGSSPGEAFQVLVGLGETMTSNDILDGIMRITVKVAITRPAEFIVITFQQKMQES</sequence>
<keyword evidence="4" id="KW-1185">Reference proteome</keyword>
<dbReference type="Pfam" id="PF17482">
    <property type="entry name" value="Phage_sheath_1C"/>
    <property type="match status" value="1"/>
</dbReference>
<dbReference type="PANTHER" id="PTHR35861:SF1">
    <property type="entry name" value="PHAGE TAIL SHEATH PROTEIN"/>
    <property type="match status" value="1"/>
</dbReference>
<evidence type="ECO:0000313" key="3">
    <source>
        <dbReference type="EMBL" id="SMO48597.1"/>
    </source>
</evidence>
<accession>A0A521BN71</accession>
<evidence type="ECO:0000256" key="1">
    <source>
        <dbReference type="ARBA" id="ARBA00008005"/>
    </source>
</evidence>
<comment type="similarity">
    <text evidence="1">Belongs to the myoviridae tail sheath protein family.</text>
</comment>
<dbReference type="AlphaFoldDB" id="A0A521BN71"/>
<dbReference type="PANTHER" id="PTHR35861">
    <property type="match status" value="1"/>
</dbReference>
<gene>
    <name evidence="3" type="ORF">SAMN06265219_102415</name>
</gene>
<dbReference type="InterPro" id="IPR020287">
    <property type="entry name" value="Tail_sheath_C"/>
</dbReference>
<dbReference type="Gene3D" id="3.40.50.11780">
    <property type="match status" value="1"/>
</dbReference>